<accession>A0A2W2GYL0</accession>
<dbReference type="EMBL" id="POUA01000028">
    <property type="protein sequence ID" value="PZG53132.1"/>
    <property type="molecule type" value="Genomic_DNA"/>
</dbReference>
<reference evidence="1 2" key="1">
    <citation type="submission" date="2018-01" db="EMBL/GenBank/DDBJ databases">
        <title>Draft genome sequence of Sphaerisporangium sp. 7K107.</title>
        <authorList>
            <person name="Sahin N."/>
            <person name="Saygin H."/>
            <person name="Ay H."/>
        </authorList>
    </citation>
    <scope>NUCLEOTIDE SEQUENCE [LARGE SCALE GENOMIC DNA]</scope>
    <source>
        <strain evidence="1 2">7K107</strain>
    </source>
</reference>
<sequence length="437" mass="41929">MPSLRARTTATRNGASYNIAYPTLAAGDVLVLAQFADIGELADMANPVGFGAPLLAVDASSGNMRGKLWVKEATGSESGNLALTQGTNADGVAHLWSIQDAGLPAVTAFSMAGSGTNVTTPGITPTSTSDLEIRFAAGNGNGTGRTFTPPAGFTEPAGADAHSNGYTIVAGAYRQLVTGDATSDANFVASGTLFARLGFTISLGSGETPISIADVGQGADAIGLAAAVPAGDAAIAADAVAVSATAGPADSAGAADAVTVAAAAATADAATAADAITVTVATGLPDSAAGAEVLGANAGVAVADAAAGADAVAATAAVVLGDAGTAAESMLSGQLRPGVDAGFGADAVAVSVAATPGDVGGASDVLGVTTVLTLADAAVAGDGFVAIEVTPISVADAATAGDVLAVVRDRDVGPVGRPRRHWTVRGPRRGVAAARPL</sequence>
<protein>
    <submittedName>
        <fullName evidence="1">Uncharacterized protein</fullName>
    </submittedName>
</protein>
<dbReference type="Proteomes" id="UP000248544">
    <property type="component" value="Unassembled WGS sequence"/>
</dbReference>
<evidence type="ECO:0000313" key="1">
    <source>
        <dbReference type="EMBL" id="PZG53132.1"/>
    </source>
</evidence>
<proteinExistence type="predicted"/>
<comment type="caution">
    <text evidence="1">The sequence shown here is derived from an EMBL/GenBank/DDBJ whole genome shotgun (WGS) entry which is preliminary data.</text>
</comment>
<name>A0A2W2GYL0_9ACTN</name>
<keyword evidence="2" id="KW-1185">Reference proteome</keyword>
<evidence type="ECO:0000313" key="2">
    <source>
        <dbReference type="Proteomes" id="UP000248544"/>
    </source>
</evidence>
<gene>
    <name evidence="1" type="ORF">C1I98_06130</name>
</gene>
<dbReference type="AlphaFoldDB" id="A0A2W2GYL0"/>
<organism evidence="1 2">
    <name type="scientific">Spongiactinospora gelatinilytica</name>
    <dbReference type="NCBI Taxonomy" id="2666298"/>
    <lineage>
        <taxon>Bacteria</taxon>
        <taxon>Bacillati</taxon>
        <taxon>Actinomycetota</taxon>
        <taxon>Actinomycetes</taxon>
        <taxon>Streptosporangiales</taxon>
        <taxon>Streptosporangiaceae</taxon>
        <taxon>Spongiactinospora</taxon>
    </lineage>
</organism>
<dbReference type="RefSeq" id="WP_111166095.1">
    <property type="nucleotide sequence ID" value="NZ_POUA01000028.1"/>
</dbReference>